<reference evidence="2" key="4">
    <citation type="submission" date="2018-11" db="EMBL/GenBank/DDBJ databases">
        <title>Characterization of plant carbon substrate utilization by Auxenochlorella protothecoides.</title>
        <authorList>
            <person name="Vogler B.W."/>
            <person name="Starkenburg S.R."/>
            <person name="Sudasinghe N."/>
            <person name="Schambach J.Y."/>
            <person name="Rollin J.A."/>
            <person name="Pattathil S."/>
            <person name="Barry A.N."/>
        </authorList>
    </citation>
    <scope>NUCLEOTIDE SEQUENCE [LARGE SCALE GENOMIC DNA]</scope>
    <source>
        <strain evidence="2">UTEX 25</strain>
    </source>
</reference>
<sequence length="252" mass="28394">MPLHQGTAPATIGSNRAVDAEKAAWQQPVEPFTISERGKAAAALETVKELQTRMKLRGCKEVFEANEELLAEGRVDFVPAKQITAEDEARREAEEAEAARAVRECMVIQDGHELKYQIKVHLAYKTNGGMLYDITVTCQDKESVHRVIIGKDYYEPYGLAPEVTLDRTMGFMLSIRQPRHTEGIMLSSQFPINYFAVSEVDQSFPEFNAVFADVGELPGSKAAWYFRRTEDYGYKGENESADDLGRQFALEW</sequence>
<reference evidence="2" key="3">
    <citation type="submission" date="2018-10" db="EMBL/GenBank/DDBJ databases">
        <authorList>
            <person name="Hovde B."/>
            <person name="Zhang X."/>
        </authorList>
    </citation>
    <scope>NUCLEOTIDE SEQUENCE [LARGE SCALE GENOMIC DNA]</scope>
    <source>
        <strain evidence="2">UTEX 25</strain>
    </source>
</reference>
<proteinExistence type="predicted"/>
<dbReference type="EMBL" id="QOKY01000126">
    <property type="protein sequence ID" value="RMZ57550.1"/>
    <property type="molecule type" value="Genomic_DNA"/>
</dbReference>
<dbReference type="Proteomes" id="UP000028924">
    <property type="component" value="Unassembled WGS sequence"/>
</dbReference>
<dbReference type="GeneID" id="23615483"/>
<protein>
    <submittedName>
        <fullName evidence="1">Uncharacterized protein</fullName>
    </submittedName>
</protein>
<dbReference type="OrthoDB" id="5982at2759"/>
<name>A0A087ST74_AUXPR</name>
<dbReference type="eggNOG" id="ENOG502S0X3">
    <property type="taxonomic scope" value="Eukaryota"/>
</dbReference>
<dbReference type="EMBL" id="KL662184">
    <property type="protein sequence ID" value="KFM28928.1"/>
    <property type="molecule type" value="Genomic_DNA"/>
</dbReference>
<dbReference type="AlphaFoldDB" id="A0A087ST74"/>
<reference evidence="1 3" key="1">
    <citation type="journal article" date="2014" name="BMC Genomics">
        <title>Oil accumulation mechanisms of the oleaginous microalga Chlorella protothecoides revealed through its genome, transcriptomes, and proteomes.</title>
        <authorList>
            <person name="Gao C."/>
            <person name="Wang Y."/>
            <person name="Shen Y."/>
            <person name="Yan D."/>
            <person name="He X."/>
            <person name="Dai J."/>
            <person name="Wu Q."/>
        </authorList>
    </citation>
    <scope>NUCLEOTIDE SEQUENCE [LARGE SCALE GENOMIC DNA]</scope>
    <source>
        <strain evidence="1 3">0710</strain>
    </source>
</reference>
<organism evidence="1 3">
    <name type="scientific">Auxenochlorella protothecoides</name>
    <name type="common">Green microalga</name>
    <name type="synonym">Chlorella protothecoides</name>
    <dbReference type="NCBI Taxonomy" id="3075"/>
    <lineage>
        <taxon>Eukaryota</taxon>
        <taxon>Viridiplantae</taxon>
        <taxon>Chlorophyta</taxon>
        <taxon>core chlorophytes</taxon>
        <taxon>Trebouxiophyceae</taxon>
        <taxon>Chlorellales</taxon>
        <taxon>Chlorellaceae</taxon>
        <taxon>Auxenochlorella</taxon>
    </lineage>
</organism>
<dbReference type="RefSeq" id="XP_011401977.1">
    <property type="nucleotide sequence ID" value="XM_011403675.1"/>
</dbReference>
<evidence type="ECO:0000313" key="2">
    <source>
        <dbReference type="EMBL" id="RMZ57550.1"/>
    </source>
</evidence>
<evidence type="ECO:0000313" key="4">
    <source>
        <dbReference type="Proteomes" id="UP000279271"/>
    </source>
</evidence>
<evidence type="ECO:0000313" key="1">
    <source>
        <dbReference type="EMBL" id="KFM28928.1"/>
    </source>
</evidence>
<reference evidence="4" key="2">
    <citation type="journal article" date="2018" name="Algal Res.">
        <title>Characterization of plant carbon substrate utilization by Auxenochlorella protothecoides.</title>
        <authorList>
            <person name="Vogler B.W."/>
            <person name="Starkenburg S.R."/>
            <person name="Sudasinghe N."/>
            <person name="Schambach J.Y."/>
            <person name="Rollin J.A."/>
            <person name="Pattathil S."/>
            <person name="Barry A.N."/>
        </authorList>
    </citation>
    <scope>NUCLEOTIDE SEQUENCE [LARGE SCALE GENOMIC DNA]</scope>
    <source>
        <strain evidence="4">UTEX 25</strain>
    </source>
</reference>
<gene>
    <name evidence="2" type="ORF">APUTEX25_001750</name>
    <name evidence="1" type="ORF">F751_4092</name>
</gene>
<evidence type="ECO:0000313" key="3">
    <source>
        <dbReference type="Proteomes" id="UP000028924"/>
    </source>
</evidence>
<keyword evidence="3" id="KW-1185">Reference proteome</keyword>
<dbReference type="Proteomes" id="UP000279271">
    <property type="component" value="Unassembled WGS sequence"/>
</dbReference>
<dbReference type="KEGG" id="apro:F751_4092"/>
<accession>A0A087ST74</accession>